<evidence type="ECO:0000256" key="3">
    <source>
        <dbReference type="ARBA" id="ARBA00022741"/>
    </source>
</evidence>
<keyword evidence="4 8" id="KW-0460">Magnesium</keyword>
<feature type="binding site" evidence="7">
    <location>
        <begin position="315"/>
        <end position="318"/>
    </location>
    <ligand>
        <name>GTP</name>
        <dbReference type="ChEBI" id="CHEBI:37565"/>
    </ligand>
</feature>
<dbReference type="GO" id="GO:0046872">
    <property type="term" value="F:metal ion binding"/>
    <property type="evidence" value="ECO:0007669"/>
    <property type="project" value="UniProtKB-KW"/>
</dbReference>
<dbReference type="Gene3D" id="3.40.50.11060">
    <property type="entry name" value="GTPase HflX, N-terminal domain"/>
    <property type="match status" value="1"/>
</dbReference>
<comment type="caution">
    <text evidence="10">The sequence shown here is derived from an EMBL/GenBank/DDBJ whole genome shotgun (WGS) entry which is preliminary data.</text>
</comment>
<dbReference type="PIRSF" id="PIRSF006809">
    <property type="entry name" value="GTP-binding_hflX_prd"/>
    <property type="match status" value="1"/>
</dbReference>
<evidence type="ECO:0000256" key="5">
    <source>
        <dbReference type="ARBA" id="ARBA00023134"/>
    </source>
</evidence>
<evidence type="ECO:0000256" key="7">
    <source>
        <dbReference type="PIRSR" id="PIRSR006809-1"/>
    </source>
</evidence>
<dbReference type="Pfam" id="PF13167">
    <property type="entry name" value="GTP-bdg_N"/>
    <property type="match status" value="1"/>
</dbReference>
<dbReference type="PROSITE" id="PS51705">
    <property type="entry name" value="G_HFLX"/>
    <property type="match status" value="1"/>
</dbReference>
<reference evidence="10 11" key="1">
    <citation type="submission" date="2018-04" db="EMBL/GenBank/DDBJ databases">
        <title>Subsurface microbial communities from deep shales in Ohio and West Virginia, USA.</title>
        <authorList>
            <person name="Wrighton K."/>
        </authorList>
    </citation>
    <scope>NUCLEOTIDE SEQUENCE [LARGE SCALE GENOMIC DNA]</scope>
    <source>
        <strain evidence="10 11">MSL28</strain>
    </source>
</reference>
<organism evidence="10 11">
    <name type="scientific">Halanaerobium congolense</name>
    <dbReference type="NCBI Taxonomy" id="54121"/>
    <lineage>
        <taxon>Bacteria</taxon>
        <taxon>Bacillati</taxon>
        <taxon>Bacillota</taxon>
        <taxon>Clostridia</taxon>
        <taxon>Halanaerobiales</taxon>
        <taxon>Halanaerobiaceae</taxon>
        <taxon>Halanaerobium</taxon>
    </lineage>
</organism>
<dbReference type="HAMAP" id="MF_00900">
    <property type="entry name" value="GTPase_HflX"/>
    <property type="match status" value="1"/>
</dbReference>
<evidence type="ECO:0000256" key="4">
    <source>
        <dbReference type="ARBA" id="ARBA00022842"/>
    </source>
</evidence>
<feature type="binding site" evidence="7">
    <location>
        <begin position="220"/>
        <end position="224"/>
    </location>
    <ligand>
        <name>GTP</name>
        <dbReference type="ChEBI" id="CHEBI:37565"/>
    </ligand>
</feature>
<dbReference type="InterPro" id="IPR042108">
    <property type="entry name" value="GTPase_HflX_N_sf"/>
</dbReference>
<dbReference type="Pfam" id="PF16360">
    <property type="entry name" value="GTP-bdg_M"/>
    <property type="match status" value="1"/>
</dbReference>
<dbReference type="InterPro" id="IPR006073">
    <property type="entry name" value="GTP-bd"/>
</dbReference>
<dbReference type="InterPro" id="IPR016496">
    <property type="entry name" value="GTPase_HflX"/>
</dbReference>
<comment type="function">
    <text evidence="6">GTPase that associates with the 50S ribosomal subunit and may have a role during protein synthesis or ribosome biogenesis.</text>
</comment>
<dbReference type="AlphaFoldDB" id="A0A318E9P1"/>
<evidence type="ECO:0000256" key="8">
    <source>
        <dbReference type="PIRSR" id="PIRSR006809-2"/>
    </source>
</evidence>
<dbReference type="Proteomes" id="UP000247389">
    <property type="component" value="Unassembled WGS sequence"/>
</dbReference>
<evidence type="ECO:0000313" key="11">
    <source>
        <dbReference type="Proteomes" id="UP000247389"/>
    </source>
</evidence>
<dbReference type="RefSeq" id="WP_181413328.1">
    <property type="nucleotide sequence ID" value="NZ_QICM01000005.1"/>
</dbReference>
<dbReference type="Gene3D" id="3.40.50.300">
    <property type="entry name" value="P-loop containing nucleotide triphosphate hydrolases"/>
    <property type="match status" value="1"/>
</dbReference>
<dbReference type="PRINTS" id="PR00326">
    <property type="entry name" value="GTP1OBG"/>
</dbReference>
<feature type="binding site" evidence="8">
    <location>
        <position position="202"/>
    </location>
    <ligand>
        <name>Mg(2+)</name>
        <dbReference type="ChEBI" id="CHEBI:18420"/>
    </ligand>
</feature>
<dbReference type="Pfam" id="PF01926">
    <property type="entry name" value="MMR_HSR1"/>
    <property type="match status" value="1"/>
</dbReference>
<dbReference type="SUPFAM" id="SSF52540">
    <property type="entry name" value="P-loop containing nucleoside triphosphate hydrolases"/>
    <property type="match status" value="1"/>
</dbReference>
<evidence type="ECO:0000256" key="1">
    <source>
        <dbReference type="ARBA" id="ARBA00022490"/>
    </source>
</evidence>
<dbReference type="GO" id="GO:0005737">
    <property type="term" value="C:cytoplasm"/>
    <property type="evidence" value="ECO:0007669"/>
    <property type="project" value="UniProtKB-SubCell"/>
</dbReference>
<comment type="cofactor">
    <cofactor evidence="8">
        <name>Mg(2+)</name>
        <dbReference type="ChEBI" id="CHEBI:18420"/>
    </cofactor>
</comment>
<dbReference type="PANTHER" id="PTHR10229:SF0">
    <property type="entry name" value="GTP-BINDING PROTEIN 6-RELATED"/>
    <property type="match status" value="1"/>
</dbReference>
<accession>A0A318E9P1</accession>
<dbReference type="InterPro" id="IPR032305">
    <property type="entry name" value="GTP-bd_M"/>
</dbReference>
<dbReference type="GO" id="GO:0005525">
    <property type="term" value="F:GTP binding"/>
    <property type="evidence" value="ECO:0007669"/>
    <property type="project" value="UniProtKB-UniRule"/>
</dbReference>
<keyword evidence="3 6" id="KW-0547">Nucleotide-binding</keyword>
<keyword evidence="2 8" id="KW-0479">Metal-binding</keyword>
<feature type="binding site" evidence="7">
    <location>
        <begin position="339"/>
        <end position="341"/>
    </location>
    <ligand>
        <name>GTP</name>
        <dbReference type="ChEBI" id="CHEBI:37565"/>
    </ligand>
</feature>
<dbReference type="PANTHER" id="PTHR10229">
    <property type="entry name" value="GTP-BINDING PROTEIN HFLX"/>
    <property type="match status" value="1"/>
</dbReference>
<evidence type="ECO:0000256" key="2">
    <source>
        <dbReference type="ARBA" id="ARBA00022723"/>
    </source>
</evidence>
<name>A0A318E9P1_9FIRM</name>
<evidence type="ECO:0000259" key="9">
    <source>
        <dbReference type="PROSITE" id="PS51705"/>
    </source>
</evidence>
<dbReference type="Gene3D" id="6.10.250.2860">
    <property type="match status" value="1"/>
</dbReference>
<dbReference type="GO" id="GO:0043022">
    <property type="term" value="F:ribosome binding"/>
    <property type="evidence" value="ECO:0007669"/>
    <property type="project" value="TreeGrafter"/>
</dbReference>
<feature type="binding site" evidence="8">
    <location>
        <position position="222"/>
    </location>
    <ligand>
        <name>Mg(2+)</name>
        <dbReference type="ChEBI" id="CHEBI:18420"/>
    </ligand>
</feature>
<protein>
    <recommendedName>
        <fullName evidence="6">GTPase HflX</fullName>
    </recommendedName>
    <alternativeName>
        <fullName evidence="6">GTP-binding protein HflX</fullName>
    </alternativeName>
</protein>
<dbReference type="EMBL" id="QICM01000005">
    <property type="protein sequence ID" value="PXV68276.1"/>
    <property type="molecule type" value="Genomic_DNA"/>
</dbReference>
<proteinExistence type="inferred from homology"/>
<dbReference type="NCBIfam" id="TIGR03156">
    <property type="entry name" value="GTP_HflX"/>
    <property type="match status" value="1"/>
</dbReference>
<dbReference type="CDD" id="cd01878">
    <property type="entry name" value="HflX"/>
    <property type="match status" value="1"/>
</dbReference>
<dbReference type="GO" id="GO:0003924">
    <property type="term" value="F:GTPase activity"/>
    <property type="evidence" value="ECO:0007669"/>
    <property type="project" value="UniProtKB-UniRule"/>
</dbReference>
<gene>
    <name evidence="6" type="primary">hflX</name>
    <name evidence="10" type="ORF">C8C78_10569</name>
</gene>
<dbReference type="InterPro" id="IPR030394">
    <property type="entry name" value="G_HFLX_dom"/>
</dbReference>
<comment type="subcellular location">
    <subcellularLocation>
        <location evidence="6">Cytoplasm</location>
    </subcellularLocation>
    <text evidence="6">May associate with membranes.</text>
</comment>
<comment type="subunit">
    <text evidence="6">Monomer. Associates with the 50S ribosomal subunit.</text>
</comment>
<dbReference type="InterPro" id="IPR027417">
    <property type="entry name" value="P-loop_NTPase"/>
</dbReference>
<sequence length="416" mass="47423">MYQIQEMQEKAVLVGLNEGELKELQLLIETAGAKTILKMTYHDRKIDPAYYIGSGKVKEIKEAAETVAANLIVFDNELSPVQQRNLEDKIEIKVIDRAQVILDIFARHAHSRESKIQVELAQLEYRLPRLQGRGIEMSRLAGGIGTRGPGETKLEVDRRRIEKKIYRLKENLKEIKASREVQRSSRQDPIAALVGYTNAGKSTLMNKLTGAGSHTADKLFATLDSTMRQLQLPVGQNIILSDTVGFINKLPHQLIASFRTTLEEVENADIILHLIDASNSEIDASNSEMEKNMRIVNKEINELVDPSCKIIKVFNKIDLIEQSKLNDLKIIYPDSLFISALKEINIDTVINKLNEIISNEMIEMELDLPYSEAKWIEKIHNTAKVYEEKYQKNNIYLKVLIPKKIASKLKKYRRES</sequence>
<feature type="binding site" evidence="7">
    <location>
        <begin position="195"/>
        <end position="202"/>
    </location>
    <ligand>
        <name>GTP</name>
        <dbReference type="ChEBI" id="CHEBI:37565"/>
    </ligand>
</feature>
<comment type="similarity">
    <text evidence="6">Belongs to the TRAFAC class OBG-HflX-like GTPase superfamily. HflX GTPase family.</text>
</comment>
<evidence type="ECO:0000313" key="10">
    <source>
        <dbReference type="EMBL" id="PXV68276.1"/>
    </source>
</evidence>
<dbReference type="FunFam" id="3.40.50.11060:FF:000001">
    <property type="entry name" value="GTPase HflX"/>
    <property type="match status" value="1"/>
</dbReference>
<dbReference type="InterPro" id="IPR025121">
    <property type="entry name" value="GTPase_HflX_N"/>
</dbReference>
<keyword evidence="1 6" id="KW-0963">Cytoplasm</keyword>
<feature type="domain" description="Hflx-type G" evidence="9">
    <location>
        <begin position="189"/>
        <end position="361"/>
    </location>
</feature>
<evidence type="ECO:0000256" key="6">
    <source>
        <dbReference type="HAMAP-Rule" id="MF_00900"/>
    </source>
</evidence>
<keyword evidence="5 6" id="KW-0342">GTP-binding</keyword>
<feature type="binding site" evidence="7">
    <location>
        <begin position="242"/>
        <end position="245"/>
    </location>
    <ligand>
        <name>GTP</name>
        <dbReference type="ChEBI" id="CHEBI:37565"/>
    </ligand>
</feature>